<gene>
    <name evidence="16" type="primary">cls</name>
    <name evidence="16" type="ORF">DEX24_10860</name>
</gene>
<comment type="caution">
    <text evidence="16">The sequence shown here is derived from an EMBL/GenBank/DDBJ whole genome shotgun (WGS) entry which is preliminary data.</text>
</comment>
<dbReference type="Gene3D" id="3.30.870.10">
    <property type="entry name" value="Endonuclease Chain A"/>
    <property type="match status" value="2"/>
</dbReference>
<evidence type="ECO:0000256" key="9">
    <source>
        <dbReference type="ARBA" id="ARBA00023136"/>
    </source>
</evidence>
<organism evidence="16 17">
    <name type="scientific">Kurthia sibirica</name>
    <dbReference type="NCBI Taxonomy" id="202750"/>
    <lineage>
        <taxon>Bacteria</taxon>
        <taxon>Bacillati</taxon>
        <taxon>Bacillota</taxon>
        <taxon>Bacilli</taxon>
        <taxon>Bacillales</taxon>
        <taxon>Caryophanaceae</taxon>
        <taxon>Kurthia</taxon>
    </lineage>
</organism>
<dbReference type="InterPro" id="IPR027379">
    <property type="entry name" value="CLS_N"/>
</dbReference>
<name>A0A2U3AK40_9BACL</name>
<dbReference type="PROSITE" id="PS50035">
    <property type="entry name" value="PLD"/>
    <property type="match status" value="2"/>
</dbReference>
<dbReference type="CDD" id="cd09112">
    <property type="entry name" value="PLDc_CLS_2"/>
    <property type="match status" value="1"/>
</dbReference>
<evidence type="ECO:0000256" key="12">
    <source>
        <dbReference type="ARBA" id="ARBA00057569"/>
    </source>
</evidence>
<keyword evidence="8 13" id="KW-0443">Lipid metabolism</keyword>
<feature type="active site" evidence="13">
    <location>
        <position position="230"/>
    </location>
</feature>
<dbReference type="FunFam" id="3.30.870.10:FF:000021">
    <property type="entry name" value="Cardiolipin synthase"/>
    <property type="match status" value="1"/>
</dbReference>
<keyword evidence="10 13" id="KW-0594">Phospholipid biosynthesis</keyword>
<evidence type="ECO:0000256" key="10">
    <source>
        <dbReference type="ARBA" id="ARBA00023209"/>
    </source>
</evidence>
<keyword evidence="4 13" id="KW-0808">Transferase</keyword>
<dbReference type="Pfam" id="PF13396">
    <property type="entry name" value="PLDc_N"/>
    <property type="match status" value="1"/>
</dbReference>
<comment type="similarity">
    <text evidence="13">Belongs to the phospholipase D family. Cardiolipin synthase subfamily.</text>
</comment>
<dbReference type="PANTHER" id="PTHR21248">
    <property type="entry name" value="CARDIOLIPIN SYNTHASE"/>
    <property type="match status" value="1"/>
</dbReference>
<keyword evidence="11 13" id="KW-1208">Phospholipid metabolism</keyword>
<evidence type="ECO:0000256" key="3">
    <source>
        <dbReference type="ARBA" id="ARBA00022516"/>
    </source>
</evidence>
<sequence>MTMLSDTTHIISTSVSITLFFNILLAIAIIFLERREPTSTWAWILVLFFIPIVGFFLYLLFGRRLRKKHLFRWEGRKKIGIDTLVDYQIESINKGNFEYRLSDTATKYKELIYMHLLSNGAVLTQDNHIQIFDDGQEKFDELLYDIHHAKSHIHIQYYIFKLDRLGTRILDALIIKAKQGVHVRLLYDEMGSRGVHKKDFKELIALGGEVEVFFPSIMPLINPRLNYRNHRKIVILDGRIGYVGGFNVGDEYLGLNKKFGYWRDTHLRIEGSSVHPLQTRFLLDWNQASDRQDLEYADTFFPTFIRKGDSAIQIVSSGPDSQWESIKNGYIKLINMAKKYVYIQTPYFIPDDAFMNAVRIACLSGIDVRIMIPNKPDHIFVYWATYFNVGLLLDAGAKIYIYENGFLHTKMVVIDDEAASVGTANIDSRSFKLNFEVNAFIYDEKIAHQLAELFERDILNSTELTLELYANRSTIIKMKESISRLVSPIL</sequence>
<dbReference type="RefSeq" id="WP_109306449.1">
    <property type="nucleotide sequence ID" value="NZ_BJUF01000005.1"/>
</dbReference>
<dbReference type="SUPFAM" id="SSF56024">
    <property type="entry name" value="Phospholipase D/nuclease"/>
    <property type="match status" value="2"/>
</dbReference>
<dbReference type="AlphaFoldDB" id="A0A2U3AK40"/>
<feature type="active site" evidence="13">
    <location>
        <position position="408"/>
    </location>
</feature>
<accession>A0A2U3AK40</accession>
<dbReference type="GO" id="GO:0008808">
    <property type="term" value="F:cardiolipin synthase activity"/>
    <property type="evidence" value="ECO:0007669"/>
    <property type="project" value="UniProtKB-UniRule"/>
</dbReference>
<evidence type="ECO:0000256" key="2">
    <source>
        <dbReference type="ARBA" id="ARBA00022475"/>
    </source>
</evidence>
<dbReference type="FunFam" id="3.30.870.10:FF:000014">
    <property type="entry name" value="Cardiolipin synthase"/>
    <property type="match status" value="1"/>
</dbReference>
<evidence type="ECO:0000259" key="15">
    <source>
        <dbReference type="PROSITE" id="PS50035"/>
    </source>
</evidence>
<dbReference type="InterPro" id="IPR001736">
    <property type="entry name" value="PLipase_D/transphosphatidylase"/>
</dbReference>
<dbReference type="Pfam" id="PF13091">
    <property type="entry name" value="PLDc_2"/>
    <property type="match status" value="2"/>
</dbReference>
<evidence type="ECO:0000256" key="6">
    <source>
        <dbReference type="ARBA" id="ARBA00022737"/>
    </source>
</evidence>
<keyword evidence="5 13" id="KW-0812">Transmembrane</keyword>
<dbReference type="GO" id="GO:0032049">
    <property type="term" value="P:cardiolipin biosynthetic process"/>
    <property type="evidence" value="ECO:0007669"/>
    <property type="project" value="UniProtKB-UniRule"/>
</dbReference>
<keyword evidence="6" id="KW-0677">Repeat</keyword>
<keyword evidence="2 13" id="KW-1003">Cell membrane</keyword>
<feature type="domain" description="PLD phosphodiesterase" evidence="15">
    <location>
        <begin position="225"/>
        <end position="252"/>
    </location>
</feature>
<dbReference type="InterPro" id="IPR022924">
    <property type="entry name" value="Cardiolipin_synthase"/>
</dbReference>
<dbReference type="HAMAP" id="MF_01916">
    <property type="entry name" value="Cardiolipin_synth_Cls"/>
    <property type="match status" value="1"/>
</dbReference>
<dbReference type="NCBIfam" id="TIGR04265">
    <property type="entry name" value="bac_cardiolipin"/>
    <property type="match status" value="1"/>
</dbReference>
<dbReference type="CDD" id="cd09110">
    <property type="entry name" value="PLDc_CLS_1"/>
    <property type="match status" value="1"/>
</dbReference>
<evidence type="ECO:0000313" key="16">
    <source>
        <dbReference type="EMBL" id="PWI24906.1"/>
    </source>
</evidence>
<feature type="active site" evidence="13">
    <location>
        <position position="232"/>
    </location>
</feature>
<feature type="active site" evidence="13">
    <location>
        <position position="410"/>
    </location>
</feature>
<feature type="transmembrane region" description="Helical" evidence="13">
    <location>
        <begin position="38"/>
        <end position="61"/>
    </location>
</feature>
<evidence type="ECO:0000256" key="14">
    <source>
        <dbReference type="NCBIfam" id="TIGR04265"/>
    </source>
</evidence>
<reference evidence="16 17" key="1">
    <citation type="submission" date="2018-05" db="EMBL/GenBank/DDBJ databases">
        <title>Kurthia sibirica genome sequence.</title>
        <authorList>
            <person name="Maclea K.S."/>
            <person name="Goen A.E."/>
        </authorList>
    </citation>
    <scope>NUCLEOTIDE SEQUENCE [LARGE SCALE GENOMIC DNA]</scope>
    <source>
        <strain evidence="16 17">ATCC 49154</strain>
    </source>
</reference>
<feature type="active site" evidence="13">
    <location>
        <position position="237"/>
    </location>
</feature>
<evidence type="ECO:0000313" key="17">
    <source>
        <dbReference type="Proteomes" id="UP000245938"/>
    </source>
</evidence>
<feature type="transmembrane region" description="Helical" evidence="13">
    <location>
        <begin position="12"/>
        <end position="32"/>
    </location>
</feature>
<dbReference type="Proteomes" id="UP000245938">
    <property type="component" value="Unassembled WGS sequence"/>
</dbReference>
<dbReference type="GO" id="GO:0005886">
    <property type="term" value="C:plasma membrane"/>
    <property type="evidence" value="ECO:0007669"/>
    <property type="project" value="UniProtKB-SubCell"/>
</dbReference>
<evidence type="ECO:0000256" key="4">
    <source>
        <dbReference type="ARBA" id="ARBA00022679"/>
    </source>
</evidence>
<evidence type="ECO:0000256" key="5">
    <source>
        <dbReference type="ARBA" id="ARBA00022692"/>
    </source>
</evidence>
<comment type="subcellular location">
    <subcellularLocation>
        <location evidence="1 13">Cell membrane</location>
        <topology evidence="1 13">Multi-pass membrane protein</topology>
    </subcellularLocation>
</comment>
<dbReference type="InterPro" id="IPR030874">
    <property type="entry name" value="Cardiolipin_synth_Firmi"/>
</dbReference>
<dbReference type="EMBL" id="QFVR01000014">
    <property type="protein sequence ID" value="PWI24906.1"/>
    <property type="molecule type" value="Genomic_DNA"/>
</dbReference>
<proteinExistence type="inferred from homology"/>
<evidence type="ECO:0000256" key="7">
    <source>
        <dbReference type="ARBA" id="ARBA00022989"/>
    </source>
</evidence>
<dbReference type="SMART" id="SM00155">
    <property type="entry name" value="PLDc"/>
    <property type="match status" value="2"/>
</dbReference>
<dbReference type="InterPro" id="IPR025202">
    <property type="entry name" value="PLD-like_dom"/>
</dbReference>
<evidence type="ECO:0000256" key="13">
    <source>
        <dbReference type="HAMAP-Rule" id="MF_01916"/>
    </source>
</evidence>
<evidence type="ECO:0000256" key="11">
    <source>
        <dbReference type="ARBA" id="ARBA00023264"/>
    </source>
</evidence>
<dbReference type="OrthoDB" id="9762009at2"/>
<protein>
    <recommendedName>
        <fullName evidence="13 14">Cardiolipin synthase</fullName>
        <shortName evidence="13">CL synthase</shortName>
        <ecNumber evidence="13 14">2.7.8.-</ecNumber>
    </recommendedName>
</protein>
<feature type="domain" description="PLD phosphodiesterase" evidence="15">
    <location>
        <begin position="403"/>
        <end position="430"/>
    </location>
</feature>
<comment type="function">
    <text evidence="12 13">Catalyzes the reversible phosphatidyl group transfer from one phosphatidylglycerol molecule to another to form cardiolipin (CL) (diphosphatidylglycerol) and glycerol.</text>
</comment>
<feature type="active site" evidence="13">
    <location>
        <position position="415"/>
    </location>
</feature>
<dbReference type="PANTHER" id="PTHR21248:SF22">
    <property type="entry name" value="PHOSPHOLIPASE D"/>
    <property type="match status" value="1"/>
</dbReference>
<comment type="catalytic activity">
    <reaction evidence="13">
        <text>2 a 1,2-diacyl-sn-glycero-3-phospho-(1'-sn-glycerol) = a cardiolipin + glycerol</text>
        <dbReference type="Rhea" id="RHEA:31451"/>
        <dbReference type="ChEBI" id="CHEBI:17754"/>
        <dbReference type="ChEBI" id="CHEBI:62237"/>
        <dbReference type="ChEBI" id="CHEBI:64716"/>
    </reaction>
</comment>
<keyword evidence="7 13" id="KW-1133">Transmembrane helix</keyword>
<keyword evidence="17" id="KW-1185">Reference proteome</keyword>
<keyword evidence="9 13" id="KW-0472">Membrane</keyword>
<evidence type="ECO:0000256" key="1">
    <source>
        <dbReference type="ARBA" id="ARBA00004651"/>
    </source>
</evidence>
<evidence type="ECO:0000256" key="8">
    <source>
        <dbReference type="ARBA" id="ARBA00023098"/>
    </source>
</evidence>
<dbReference type="EC" id="2.7.8.-" evidence="13 14"/>
<keyword evidence="3 13" id="KW-0444">Lipid biosynthesis</keyword>